<keyword evidence="3" id="KW-1185">Reference proteome</keyword>
<evidence type="ECO:0000256" key="1">
    <source>
        <dbReference type="SAM" id="SignalP"/>
    </source>
</evidence>
<reference evidence="3" key="1">
    <citation type="journal article" date="2019" name="Nat. Commun.">
        <title>The genome of broomcorn millet.</title>
        <authorList>
            <person name="Zou C."/>
            <person name="Miki D."/>
            <person name="Li D."/>
            <person name="Tang Q."/>
            <person name="Xiao L."/>
            <person name="Rajput S."/>
            <person name="Deng P."/>
            <person name="Jia W."/>
            <person name="Huang R."/>
            <person name="Zhang M."/>
            <person name="Sun Y."/>
            <person name="Hu J."/>
            <person name="Fu X."/>
            <person name="Schnable P.S."/>
            <person name="Li F."/>
            <person name="Zhang H."/>
            <person name="Feng B."/>
            <person name="Zhu X."/>
            <person name="Liu R."/>
            <person name="Schnable J.C."/>
            <person name="Zhu J.-K."/>
            <person name="Zhang H."/>
        </authorList>
    </citation>
    <scope>NUCLEOTIDE SEQUENCE [LARGE SCALE GENOMIC DNA]</scope>
</reference>
<dbReference type="Proteomes" id="UP000275267">
    <property type="component" value="Unassembled WGS sequence"/>
</dbReference>
<evidence type="ECO:0000313" key="3">
    <source>
        <dbReference type="Proteomes" id="UP000275267"/>
    </source>
</evidence>
<feature type="chain" id="PRO_5017941894" evidence="1">
    <location>
        <begin position="26"/>
        <end position="193"/>
    </location>
</feature>
<evidence type="ECO:0000313" key="2">
    <source>
        <dbReference type="EMBL" id="RLM60438.1"/>
    </source>
</evidence>
<dbReference type="Gene3D" id="1.20.140.40">
    <property type="entry name" value="Invertase/pectin methylesterase inhibitor family protein"/>
    <property type="match status" value="1"/>
</dbReference>
<protein>
    <submittedName>
        <fullName evidence="2">Uncharacterized protein</fullName>
    </submittedName>
</protein>
<dbReference type="EMBL" id="PQIB02000016">
    <property type="protein sequence ID" value="RLM60438.1"/>
    <property type="molecule type" value="Genomic_DNA"/>
</dbReference>
<keyword evidence="1" id="KW-0732">Signal</keyword>
<dbReference type="InterPro" id="IPR035513">
    <property type="entry name" value="Invertase/methylesterase_inhib"/>
</dbReference>
<name>A0A3L6PKV3_PANMI</name>
<proteinExistence type="predicted"/>
<comment type="caution">
    <text evidence="2">The sequence shown here is derived from an EMBL/GenBank/DDBJ whole genome shotgun (WGS) entry which is preliminary data.</text>
</comment>
<dbReference type="SUPFAM" id="SSF101148">
    <property type="entry name" value="Plant invertase/pectin methylesterase inhibitor"/>
    <property type="match status" value="1"/>
</dbReference>
<dbReference type="PANTHER" id="PTHR34838:SF1">
    <property type="entry name" value="OS08G0143150 PROTEIN"/>
    <property type="match status" value="1"/>
</dbReference>
<gene>
    <name evidence="2" type="ORF">C2845_PM14G02380</name>
</gene>
<organism evidence="2 3">
    <name type="scientific">Panicum miliaceum</name>
    <name type="common">Proso millet</name>
    <name type="synonym">Broomcorn millet</name>
    <dbReference type="NCBI Taxonomy" id="4540"/>
    <lineage>
        <taxon>Eukaryota</taxon>
        <taxon>Viridiplantae</taxon>
        <taxon>Streptophyta</taxon>
        <taxon>Embryophyta</taxon>
        <taxon>Tracheophyta</taxon>
        <taxon>Spermatophyta</taxon>
        <taxon>Magnoliopsida</taxon>
        <taxon>Liliopsida</taxon>
        <taxon>Poales</taxon>
        <taxon>Poaceae</taxon>
        <taxon>PACMAD clade</taxon>
        <taxon>Panicoideae</taxon>
        <taxon>Panicodae</taxon>
        <taxon>Paniceae</taxon>
        <taxon>Panicinae</taxon>
        <taxon>Panicum</taxon>
        <taxon>Panicum sect. Panicum</taxon>
    </lineage>
</organism>
<dbReference type="AlphaFoldDB" id="A0A3L6PKV3"/>
<feature type="signal peptide" evidence="1">
    <location>
        <begin position="1"/>
        <end position="25"/>
    </location>
</feature>
<dbReference type="PANTHER" id="PTHR34838">
    <property type="entry name" value="OS08G0142100 PROTEIN-RELATED"/>
    <property type="match status" value="1"/>
</dbReference>
<accession>A0A3L6PKV3</accession>
<sequence>MAKAARTIHSLLFLTVLISPLATLGADGVSRRCPRVPSMTAERACTAVSGTRRMRELCLRTLRAGAAVPVTRHAAAAVRAALGSYAATVAAATSLLDGGAVPADDEKAAFGACMVGYGRARGAMARVAADLAAGCDGAADLRAGYTAGLRGMDGCRRGLLGYPASPLYARNLADRNVTLLAALLCSLVPAPLA</sequence>
<dbReference type="OrthoDB" id="666873at2759"/>